<dbReference type="OrthoDB" id="4757095at2759"/>
<evidence type="ECO:0000256" key="1">
    <source>
        <dbReference type="SAM" id="MobiDB-lite"/>
    </source>
</evidence>
<feature type="domain" description="DUF7730" evidence="2">
    <location>
        <begin position="95"/>
        <end position="257"/>
    </location>
</feature>
<sequence length="352" mass="40626">MQPCPADLLASYSTSSNMAPLTLGNDSNRKKLGLENKSQVQDDDLELASSSSNPRPRPLTPPLPENKDPKSQVPPTRRGWRLLLSKRREKQFTFQQTQSPLFGCLPTEIRLLIWEHYLCSHMLHIVRPNQHKWKRSSEQIVGILCSVPRNFCPCSHNCWGLPARRPQRDCHAAMNSVSYFHDNSESTTWKLDTRRVNFVPPLQTCRRVYSEAIDIIFQKNSFLFNHTDTIIDFSHTLLPQRISKIRTLQLSFPDPGGPSCDRSCEVLATNLAGLKTLTIHLYPHVATRLDNWLMLLHQIQQPTVFEVLLIKPWYLDPQWEKSIGLVDAPFRFSIAHVERRGFFFQTHRLKAL</sequence>
<proteinExistence type="predicted"/>
<keyword evidence="4" id="KW-1185">Reference proteome</keyword>
<dbReference type="AlphaFoldDB" id="A0A1V6SJX9"/>
<dbReference type="EMBL" id="MLQL01000041">
    <property type="protein sequence ID" value="OQE14049.1"/>
    <property type="molecule type" value="Genomic_DNA"/>
</dbReference>
<dbReference type="Pfam" id="PF24864">
    <property type="entry name" value="DUF7730"/>
    <property type="match status" value="1"/>
</dbReference>
<reference evidence="4" key="1">
    <citation type="journal article" date="2017" name="Nat. Microbiol.">
        <title>Global analysis of biosynthetic gene clusters reveals vast potential of secondary metabolite production in Penicillium species.</title>
        <authorList>
            <person name="Nielsen J.C."/>
            <person name="Grijseels S."/>
            <person name="Prigent S."/>
            <person name="Ji B."/>
            <person name="Dainat J."/>
            <person name="Nielsen K.F."/>
            <person name="Frisvad J.C."/>
            <person name="Workman M."/>
            <person name="Nielsen J."/>
        </authorList>
    </citation>
    <scope>NUCLEOTIDE SEQUENCE [LARGE SCALE GENOMIC DNA]</scope>
    <source>
        <strain evidence="4">IBT 14082</strain>
    </source>
</reference>
<protein>
    <recommendedName>
        <fullName evidence="2">DUF7730 domain-containing protein</fullName>
    </recommendedName>
</protein>
<dbReference type="InterPro" id="IPR056632">
    <property type="entry name" value="DUF7730"/>
</dbReference>
<feature type="compositionally biased region" description="Pro residues" evidence="1">
    <location>
        <begin position="55"/>
        <end position="64"/>
    </location>
</feature>
<gene>
    <name evidence="3" type="ORF">PENFLA_c041G09958</name>
</gene>
<evidence type="ECO:0000313" key="3">
    <source>
        <dbReference type="EMBL" id="OQE14049.1"/>
    </source>
</evidence>
<dbReference type="PANTHER" id="PTHR38790">
    <property type="entry name" value="2EXR DOMAIN-CONTAINING PROTEIN-RELATED"/>
    <property type="match status" value="1"/>
</dbReference>
<dbReference type="Proteomes" id="UP000191342">
    <property type="component" value="Unassembled WGS sequence"/>
</dbReference>
<accession>A0A1V6SJX9</accession>
<dbReference type="STRING" id="254877.A0A1V6SJX9"/>
<name>A0A1V6SJX9_9EURO</name>
<evidence type="ECO:0000259" key="2">
    <source>
        <dbReference type="Pfam" id="PF24864"/>
    </source>
</evidence>
<evidence type="ECO:0000313" key="4">
    <source>
        <dbReference type="Proteomes" id="UP000191342"/>
    </source>
</evidence>
<organism evidence="3 4">
    <name type="scientific">Penicillium flavigenum</name>
    <dbReference type="NCBI Taxonomy" id="254877"/>
    <lineage>
        <taxon>Eukaryota</taxon>
        <taxon>Fungi</taxon>
        <taxon>Dikarya</taxon>
        <taxon>Ascomycota</taxon>
        <taxon>Pezizomycotina</taxon>
        <taxon>Eurotiomycetes</taxon>
        <taxon>Eurotiomycetidae</taxon>
        <taxon>Eurotiales</taxon>
        <taxon>Aspergillaceae</taxon>
        <taxon>Penicillium</taxon>
    </lineage>
</organism>
<feature type="region of interest" description="Disordered" evidence="1">
    <location>
        <begin position="1"/>
        <end position="78"/>
    </location>
</feature>
<comment type="caution">
    <text evidence="3">The sequence shown here is derived from an EMBL/GenBank/DDBJ whole genome shotgun (WGS) entry which is preliminary data.</text>
</comment>